<dbReference type="Gene3D" id="2.30.30.910">
    <property type="match status" value="1"/>
</dbReference>
<dbReference type="Pfam" id="PF13861">
    <property type="entry name" value="FLgD_tudor"/>
    <property type="match status" value="1"/>
</dbReference>
<sequence>MAVDSTAAASTSSTASATKSDAGRTSLTTNFNTFLTMLTTQLKHQDPLSPMDSTQFTSQLVQYAGVEQQINTNGNLEKMLTFEKNNQASQAVNYLGEMVEVPGDKMPVQGTSGTFSYTLPSAASSCDIQIKNSAGTVVYKTTGDLTAGRHDLTWNGIDNSGKTQDDGIYTVSVTAKDKNGAAITPTITSFGQVTKVTNDATTGTILEMGAGSDGAKVSVTIDKILGVNADNTLKTTQLAAAQAQYQASIAQYQALLEAQKAASGTGTTGTGTTTGTGSGSSGSTTTTTP</sequence>
<dbReference type="AlphaFoldDB" id="A0A1H6ISC4"/>
<reference evidence="10" key="1">
    <citation type="submission" date="2016-10" db="EMBL/GenBank/DDBJ databases">
        <authorList>
            <person name="Varghese N."/>
            <person name="Submissions S."/>
        </authorList>
    </citation>
    <scope>NUCLEOTIDE SEQUENCE [LARGE SCALE GENOMIC DNA]</scope>
    <source>
        <strain evidence="10">DSM 13234</strain>
    </source>
</reference>
<keyword evidence="9" id="KW-0969">Cilium</keyword>
<feature type="compositionally biased region" description="Low complexity" evidence="6">
    <location>
        <begin position="1"/>
        <end position="18"/>
    </location>
</feature>
<dbReference type="InterPro" id="IPR025963">
    <property type="entry name" value="FLgD_Tudor"/>
</dbReference>
<dbReference type="Proteomes" id="UP000182983">
    <property type="component" value="Unassembled WGS sequence"/>
</dbReference>
<dbReference type="EMBL" id="FNWO01000011">
    <property type="protein sequence ID" value="SEH49181.1"/>
    <property type="molecule type" value="Genomic_DNA"/>
</dbReference>
<feature type="compositionally biased region" description="Gly residues" evidence="6">
    <location>
        <begin position="266"/>
        <end position="280"/>
    </location>
</feature>
<accession>A0A1H6ISC4</accession>
<feature type="domain" description="FlgD/Vpr Ig-like" evidence="7">
    <location>
        <begin position="109"/>
        <end position="177"/>
    </location>
</feature>
<organism evidence="9 10">
    <name type="scientific">Magnetospirillum fulvum</name>
    <name type="common">Rhodospirillum fulvum</name>
    <dbReference type="NCBI Taxonomy" id="1082"/>
    <lineage>
        <taxon>Bacteria</taxon>
        <taxon>Pseudomonadati</taxon>
        <taxon>Pseudomonadota</taxon>
        <taxon>Alphaproteobacteria</taxon>
        <taxon>Rhodospirillales</taxon>
        <taxon>Rhodospirillaceae</taxon>
        <taxon>Magnetospirillum</taxon>
    </lineage>
</organism>
<evidence type="ECO:0000256" key="3">
    <source>
        <dbReference type="ARBA" id="ARBA00022795"/>
    </source>
</evidence>
<gene>
    <name evidence="9" type="ORF">SAMN04244559_02601</name>
</gene>
<dbReference type="GO" id="GO:0044781">
    <property type="term" value="P:bacterial-type flagellum organization"/>
    <property type="evidence" value="ECO:0007669"/>
    <property type="project" value="UniProtKB-UniRule"/>
</dbReference>
<name>A0A1H6ISC4_MAGFU</name>
<comment type="function">
    <text evidence="4 5">Required for flagellar hook formation. May act as a scaffolding protein.</text>
</comment>
<evidence type="ECO:0000256" key="1">
    <source>
        <dbReference type="ARBA" id="ARBA00010577"/>
    </source>
</evidence>
<feature type="region of interest" description="Disordered" evidence="6">
    <location>
        <begin position="263"/>
        <end position="289"/>
    </location>
</feature>
<evidence type="ECO:0000256" key="6">
    <source>
        <dbReference type="SAM" id="MobiDB-lite"/>
    </source>
</evidence>
<dbReference type="Pfam" id="PF13860">
    <property type="entry name" value="FlgD_ig"/>
    <property type="match status" value="1"/>
</dbReference>
<dbReference type="Pfam" id="PF03963">
    <property type="entry name" value="FlgD"/>
    <property type="match status" value="1"/>
</dbReference>
<dbReference type="InterPro" id="IPR005648">
    <property type="entry name" value="FlgD"/>
</dbReference>
<proteinExistence type="inferred from homology"/>
<evidence type="ECO:0000256" key="4">
    <source>
        <dbReference type="ARBA" id="ARBA00024746"/>
    </source>
</evidence>
<dbReference type="Gene3D" id="2.60.40.4070">
    <property type="match status" value="1"/>
</dbReference>
<feature type="region of interest" description="Disordered" evidence="6">
    <location>
        <begin position="1"/>
        <end position="23"/>
    </location>
</feature>
<keyword evidence="3 5" id="KW-1005">Bacterial flagellum biogenesis</keyword>
<feature type="domain" description="FlgD Tudor-like" evidence="8">
    <location>
        <begin position="86"/>
        <end position="211"/>
    </location>
</feature>
<evidence type="ECO:0000313" key="9">
    <source>
        <dbReference type="EMBL" id="SEH49181.1"/>
    </source>
</evidence>
<evidence type="ECO:0000259" key="8">
    <source>
        <dbReference type="Pfam" id="PF13861"/>
    </source>
</evidence>
<evidence type="ECO:0000313" key="10">
    <source>
        <dbReference type="Proteomes" id="UP000182983"/>
    </source>
</evidence>
<evidence type="ECO:0000259" key="7">
    <source>
        <dbReference type="Pfam" id="PF13860"/>
    </source>
</evidence>
<dbReference type="RefSeq" id="WP_074769254.1">
    <property type="nucleotide sequence ID" value="NZ_FNWO01000011.1"/>
</dbReference>
<dbReference type="InterPro" id="IPR025965">
    <property type="entry name" value="FlgD/Vpr_Ig-like"/>
</dbReference>
<keyword evidence="9" id="KW-0282">Flagellum</keyword>
<dbReference type="OrthoDB" id="9785233at2"/>
<evidence type="ECO:0000256" key="2">
    <source>
        <dbReference type="ARBA" id="ARBA00016013"/>
    </source>
</evidence>
<protein>
    <recommendedName>
        <fullName evidence="2 5">Basal-body rod modification protein FlgD</fullName>
    </recommendedName>
</protein>
<keyword evidence="9" id="KW-0966">Cell projection</keyword>
<evidence type="ECO:0000256" key="5">
    <source>
        <dbReference type="RuleBase" id="RU362076"/>
    </source>
</evidence>
<keyword evidence="10" id="KW-1185">Reference proteome</keyword>
<comment type="similarity">
    <text evidence="1 5">Belongs to the FlgD family.</text>
</comment>